<protein>
    <recommendedName>
        <fullName evidence="13">Growth arrest-specific protein 8 domain-containing protein</fullName>
    </recommendedName>
</protein>
<evidence type="ECO:0000313" key="15">
    <source>
        <dbReference type="Proteomes" id="UP001165082"/>
    </source>
</evidence>
<feature type="coiled-coil region" evidence="11">
    <location>
        <begin position="284"/>
        <end position="392"/>
    </location>
</feature>
<evidence type="ECO:0000259" key="13">
    <source>
        <dbReference type="Pfam" id="PF13851"/>
    </source>
</evidence>
<evidence type="ECO:0000256" key="2">
    <source>
        <dbReference type="ARBA" id="ARBA00004245"/>
    </source>
</evidence>
<keyword evidence="5" id="KW-0493">Microtubule</keyword>
<comment type="similarity">
    <text evidence="3">Belongs to the DRC4 family.</text>
</comment>
<keyword evidence="4" id="KW-0963">Cytoplasm</keyword>
<keyword evidence="7 11" id="KW-0175">Coiled coil</keyword>
<keyword evidence="9" id="KW-0206">Cytoskeleton</keyword>
<feature type="region of interest" description="Disordered" evidence="12">
    <location>
        <begin position="1"/>
        <end position="24"/>
    </location>
</feature>
<dbReference type="GO" id="GO:0031267">
    <property type="term" value="F:small GTPase binding"/>
    <property type="evidence" value="ECO:0007669"/>
    <property type="project" value="InterPro"/>
</dbReference>
<comment type="subcellular location">
    <subcellularLocation>
        <location evidence="1">Cell projection</location>
        <location evidence="1">Cilium</location>
        <location evidence="1">Flagellum</location>
    </subcellularLocation>
    <subcellularLocation>
        <location evidence="2">Cytoplasm</location>
        <location evidence="2">Cytoskeleton</location>
    </subcellularLocation>
</comment>
<dbReference type="InterPro" id="IPR039308">
    <property type="entry name" value="GAS8"/>
</dbReference>
<organism evidence="14 15">
    <name type="scientific">Triparma retinervis</name>
    <dbReference type="NCBI Taxonomy" id="2557542"/>
    <lineage>
        <taxon>Eukaryota</taxon>
        <taxon>Sar</taxon>
        <taxon>Stramenopiles</taxon>
        <taxon>Ochrophyta</taxon>
        <taxon>Bolidophyceae</taxon>
        <taxon>Parmales</taxon>
        <taxon>Triparmaceae</taxon>
        <taxon>Triparma</taxon>
    </lineage>
</organism>
<dbReference type="PANTHER" id="PTHR31543:SF0">
    <property type="entry name" value="DYNEIN REGULATORY COMPLEX SUBUNIT 4"/>
    <property type="match status" value="1"/>
</dbReference>
<dbReference type="GO" id="GO:0005874">
    <property type="term" value="C:microtubule"/>
    <property type="evidence" value="ECO:0007669"/>
    <property type="project" value="UniProtKB-KW"/>
</dbReference>
<gene>
    <name evidence="14" type="ORF">TrRE_jg3529</name>
</gene>
<dbReference type="PANTHER" id="PTHR31543">
    <property type="entry name" value="DYNEIN REGULATORY COMPLEX SUBUNIT 4"/>
    <property type="match status" value="1"/>
</dbReference>
<evidence type="ECO:0000256" key="8">
    <source>
        <dbReference type="ARBA" id="ARBA00023069"/>
    </source>
</evidence>
<reference evidence="14" key="1">
    <citation type="submission" date="2022-07" db="EMBL/GenBank/DDBJ databases">
        <title>Genome analysis of Parmales, a sister group of diatoms, reveals the evolutionary specialization of diatoms from phago-mixotrophs to photoautotrophs.</title>
        <authorList>
            <person name="Ban H."/>
            <person name="Sato S."/>
            <person name="Yoshikawa S."/>
            <person name="Kazumasa Y."/>
            <person name="Nakamura Y."/>
            <person name="Ichinomiya M."/>
            <person name="Saitoh K."/>
            <person name="Sato N."/>
            <person name="Blanc-Mathieu R."/>
            <person name="Endo H."/>
            <person name="Kuwata A."/>
            <person name="Ogata H."/>
        </authorList>
    </citation>
    <scope>NUCLEOTIDE SEQUENCE</scope>
</reference>
<feature type="domain" description="Growth arrest-specific protein 8" evidence="13">
    <location>
        <begin position="222"/>
        <end position="421"/>
    </location>
</feature>
<evidence type="ECO:0000256" key="11">
    <source>
        <dbReference type="SAM" id="Coils"/>
    </source>
</evidence>
<keyword evidence="6" id="KW-0282">Flagellum</keyword>
<comment type="caution">
    <text evidence="14">The sequence shown here is derived from an EMBL/GenBank/DDBJ whole genome shotgun (WGS) entry which is preliminary data.</text>
</comment>
<accession>A0A9W7AE79</accession>
<dbReference type="InterPro" id="IPR025593">
    <property type="entry name" value="GAS8_dom"/>
</dbReference>
<dbReference type="GO" id="GO:0005794">
    <property type="term" value="C:Golgi apparatus"/>
    <property type="evidence" value="ECO:0007669"/>
    <property type="project" value="TreeGrafter"/>
</dbReference>
<evidence type="ECO:0000313" key="14">
    <source>
        <dbReference type="EMBL" id="GMH70334.1"/>
    </source>
</evidence>
<dbReference type="GO" id="GO:0048870">
    <property type="term" value="P:cell motility"/>
    <property type="evidence" value="ECO:0007669"/>
    <property type="project" value="InterPro"/>
</dbReference>
<keyword evidence="15" id="KW-1185">Reference proteome</keyword>
<keyword evidence="10" id="KW-0966">Cell projection</keyword>
<evidence type="ECO:0000256" key="7">
    <source>
        <dbReference type="ARBA" id="ARBA00023054"/>
    </source>
</evidence>
<evidence type="ECO:0000256" key="3">
    <source>
        <dbReference type="ARBA" id="ARBA00009859"/>
    </source>
</evidence>
<dbReference type="Pfam" id="PF13851">
    <property type="entry name" value="GAS"/>
    <property type="match status" value="1"/>
</dbReference>
<dbReference type="EMBL" id="BRXZ01001403">
    <property type="protein sequence ID" value="GMH70334.1"/>
    <property type="molecule type" value="Genomic_DNA"/>
</dbReference>
<evidence type="ECO:0000256" key="1">
    <source>
        <dbReference type="ARBA" id="ARBA00004230"/>
    </source>
</evidence>
<evidence type="ECO:0000256" key="12">
    <source>
        <dbReference type="SAM" id="MobiDB-lite"/>
    </source>
</evidence>
<keyword evidence="8" id="KW-0969">Cilium</keyword>
<dbReference type="GO" id="GO:0008017">
    <property type="term" value="F:microtubule binding"/>
    <property type="evidence" value="ECO:0007669"/>
    <property type="project" value="InterPro"/>
</dbReference>
<dbReference type="Proteomes" id="UP001165082">
    <property type="component" value="Unassembled WGS sequence"/>
</dbReference>
<evidence type="ECO:0000256" key="5">
    <source>
        <dbReference type="ARBA" id="ARBA00022701"/>
    </source>
</evidence>
<feature type="compositionally biased region" description="Basic residues" evidence="12">
    <location>
        <begin position="1"/>
        <end position="11"/>
    </location>
</feature>
<feature type="coiled-coil region" evidence="11">
    <location>
        <begin position="29"/>
        <end position="91"/>
    </location>
</feature>
<evidence type="ECO:0000256" key="9">
    <source>
        <dbReference type="ARBA" id="ARBA00023212"/>
    </source>
</evidence>
<dbReference type="AlphaFoldDB" id="A0A9W7AE79"/>
<evidence type="ECO:0000256" key="6">
    <source>
        <dbReference type="ARBA" id="ARBA00022846"/>
    </source>
</evidence>
<name>A0A9W7AE79_9STRA</name>
<evidence type="ECO:0000256" key="4">
    <source>
        <dbReference type="ARBA" id="ARBA00022490"/>
    </source>
</evidence>
<sequence>MPKKKKGKKGKKTEDEGEEFPEEYRRMDLEMLKEVVPMLEQQLEASKTQRNWTQLERDTVQTFYDVTRKEVEDLEMAIAAKDRAMELMEDNHRVEVRVYVQKVKHLEYEHKNNLGAIGKESQDFKEDELGLHSDRVGVQKGDKEGLKDDLKEKNVANAQEIANMKVQQEKIIQQQRTSFELNLKELEDKCITKLGNLEDDLELRRKVDIHEIEERKNLHINDLMRNHERAFRQMKSYYNDITNDNLQLIKDLKSEVVEKKKKAVGVQKTMFDIGQENKRLSEPLNAAVSEVADLRAQLKDQEKDRLSLRNAKARLVVMKSQYEQLTLDHADLQNNYEEVEKRRNDLYDTFTSTVKEVQAKSDFKNLVLEQKLQGLSQNIEKADLQLQEVVHASGIDPSEVGGITSSLSDMLQSKNQHIQDLQYAVVRMTKAYNDGLRTYREKLKECGIPGEEFDMMGFAMAPTNTSSVPAGLIVSNM</sequence>
<evidence type="ECO:0000256" key="10">
    <source>
        <dbReference type="ARBA" id="ARBA00023273"/>
    </source>
</evidence>
<proteinExistence type="inferred from homology"/>
<dbReference type="GO" id="GO:0031514">
    <property type="term" value="C:motile cilium"/>
    <property type="evidence" value="ECO:0007669"/>
    <property type="project" value="UniProtKB-SubCell"/>
</dbReference>
<dbReference type="OrthoDB" id="767661at2759"/>